<evidence type="ECO:0000256" key="2">
    <source>
        <dbReference type="SAM" id="SignalP"/>
    </source>
</evidence>
<reference evidence="3 4" key="1">
    <citation type="submission" date="2017-05" db="EMBL/GenBank/DDBJ databases">
        <title>Vagococcus spp. assemblies.</title>
        <authorList>
            <person name="Gulvik C.A."/>
        </authorList>
    </citation>
    <scope>NUCLEOTIDE SEQUENCE [LARGE SCALE GENOMIC DNA]</scope>
    <source>
        <strain evidence="3 4">SS1994</strain>
    </source>
</reference>
<dbReference type="Proteomes" id="UP000288490">
    <property type="component" value="Unassembled WGS sequence"/>
</dbReference>
<dbReference type="OrthoDB" id="2200464at2"/>
<comment type="caution">
    <text evidence="3">The sequence shown here is derived from an EMBL/GenBank/DDBJ whole genome shotgun (WGS) entry which is preliminary data.</text>
</comment>
<gene>
    <name evidence="3" type="ORF">CBF36_10790</name>
</gene>
<dbReference type="RefSeq" id="WP_125958417.1">
    <property type="nucleotide sequence ID" value="NZ_JAQEJV010000026.1"/>
</dbReference>
<feature type="compositionally biased region" description="Polar residues" evidence="1">
    <location>
        <begin position="203"/>
        <end position="216"/>
    </location>
</feature>
<evidence type="ECO:0000313" key="3">
    <source>
        <dbReference type="EMBL" id="RST90936.1"/>
    </source>
</evidence>
<feature type="compositionally biased region" description="Low complexity" evidence="1">
    <location>
        <begin position="26"/>
        <end position="53"/>
    </location>
</feature>
<keyword evidence="4" id="KW-1185">Reference proteome</keyword>
<evidence type="ECO:0000313" key="4">
    <source>
        <dbReference type="Proteomes" id="UP000288490"/>
    </source>
</evidence>
<evidence type="ECO:0000256" key="1">
    <source>
        <dbReference type="SAM" id="MobiDB-lite"/>
    </source>
</evidence>
<feature type="compositionally biased region" description="Low complexity" evidence="1">
    <location>
        <begin position="180"/>
        <end position="193"/>
    </location>
</feature>
<feature type="region of interest" description="Disordered" evidence="1">
    <location>
        <begin position="180"/>
        <end position="222"/>
    </location>
</feature>
<dbReference type="AlphaFoldDB" id="A0A429ZB82"/>
<feature type="signal peptide" evidence="2">
    <location>
        <begin position="1"/>
        <end position="22"/>
    </location>
</feature>
<sequence length="247" mass="26730">MKKLVLSTVFIASLLVGQIGYATEASSTSNTDTPSSSTVSKEISGTTDTTTSETKPDALGITKSDIFLLMNDMVNEGKLSQFQYEGLISRLEKATTVEEATLVYSDAIDLAKQNKELYQSSFDEKVYNTKYQLELLVKAGRLTQKQADEFVAKVDSSKTIEELDAIWAAIEKAADKTSTLTTSSSTVESSTTESSKKVETIAKTPNSSEKQSTNLPKTGEKESNVGLQLSAVTSLFLACVLIKRKSS</sequence>
<name>A0A429ZB82_9ENTE</name>
<keyword evidence="2" id="KW-0732">Signal</keyword>
<dbReference type="EMBL" id="NGJT01000028">
    <property type="protein sequence ID" value="RST90936.1"/>
    <property type="molecule type" value="Genomic_DNA"/>
</dbReference>
<feature type="region of interest" description="Disordered" evidence="1">
    <location>
        <begin position="25"/>
        <end position="56"/>
    </location>
</feature>
<accession>A0A429ZB82</accession>
<organism evidence="3 4">
    <name type="scientific">Vagococcus bubulae</name>
    <dbReference type="NCBI Taxonomy" id="1977868"/>
    <lineage>
        <taxon>Bacteria</taxon>
        <taxon>Bacillati</taxon>
        <taxon>Bacillota</taxon>
        <taxon>Bacilli</taxon>
        <taxon>Lactobacillales</taxon>
        <taxon>Enterococcaceae</taxon>
        <taxon>Vagococcus</taxon>
    </lineage>
</organism>
<protein>
    <recommendedName>
        <fullName evidence="5">Gram-positive cocci surface proteins LPxTG domain-containing protein</fullName>
    </recommendedName>
</protein>
<feature type="chain" id="PRO_5019149151" description="Gram-positive cocci surface proteins LPxTG domain-containing protein" evidence="2">
    <location>
        <begin position="23"/>
        <end position="247"/>
    </location>
</feature>
<proteinExistence type="predicted"/>
<evidence type="ECO:0008006" key="5">
    <source>
        <dbReference type="Google" id="ProtNLM"/>
    </source>
</evidence>